<organism evidence="1 2">
    <name type="scientific">Natronococcus occultus SP4</name>
    <dbReference type="NCBI Taxonomy" id="694430"/>
    <lineage>
        <taxon>Archaea</taxon>
        <taxon>Methanobacteriati</taxon>
        <taxon>Methanobacteriota</taxon>
        <taxon>Stenosarchaea group</taxon>
        <taxon>Halobacteria</taxon>
        <taxon>Halobacteriales</taxon>
        <taxon>Natrialbaceae</taxon>
        <taxon>Natronococcus</taxon>
    </lineage>
</organism>
<dbReference type="EMBL" id="CP003929">
    <property type="protein sequence ID" value="AGB38001.1"/>
    <property type="molecule type" value="Genomic_DNA"/>
</dbReference>
<evidence type="ECO:0000313" key="2">
    <source>
        <dbReference type="Proteomes" id="UP000010878"/>
    </source>
</evidence>
<reference evidence="1 2" key="1">
    <citation type="submission" date="2012-11" db="EMBL/GenBank/DDBJ databases">
        <title>FINISHED of Natronococcus occultus SP4, DSM 3396.</title>
        <authorList>
            <consortium name="DOE Joint Genome Institute"/>
            <person name="Eisen J."/>
            <person name="Huntemann M."/>
            <person name="Wei C.-L."/>
            <person name="Han J."/>
            <person name="Detter J.C."/>
            <person name="Han C."/>
            <person name="Tapia R."/>
            <person name="Chen A."/>
            <person name="Kyrpides N."/>
            <person name="Mavromatis K."/>
            <person name="Markowitz V."/>
            <person name="Szeto E."/>
            <person name="Ivanova N."/>
            <person name="Mikhailova N."/>
            <person name="Ovchinnikova G."/>
            <person name="Pagani I."/>
            <person name="Pati A."/>
            <person name="Goodwin L."/>
            <person name="Nordberg H.P."/>
            <person name="Cantor M.N."/>
            <person name="Hua S.X."/>
            <person name="Woyke T."/>
            <person name="Eisen J."/>
            <person name="Klenk H.-P."/>
            <person name="Klenk H.-P."/>
        </authorList>
    </citation>
    <scope>NUCLEOTIDE SEQUENCE [LARGE SCALE GENOMIC DNA]</scope>
    <source>
        <strain evidence="1 2">SP4</strain>
    </source>
</reference>
<dbReference type="OrthoDB" id="205968at2157"/>
<keyword evidence="2" id="KW-1185">Reference proteome</keyword>
<dbReference type="Proteomes" id="UP000010878">
    <property type="component" value="Chromosome"/>
</dbReference>
<accession>L0JZ15</accession>
<sequence>MWWGRQPRRRVLAGIAAGTALATTGAVGSESAVEPRILETTAPVAAGARIEVTGSIESAAATTVDVSLVVGRDPETVEERPVELETDERTSITLGYETPRVARTQTFPVRLETGDGSDERLVTVLGTDDGASAPLRPASDRVEVRPDTAVLFEVATGRRLEPGDLEWSVDDELAGDLALAADYTYFTGTGASLAAPEDVGTHEIGVTVPTESGSATHEWTLAVDPGGQRRPTIESLESDPGADATVGIDDAVETTLVARDDAGELARVVWIEGQNHTVVGIDELEDDRAEATFTRTGPGWVAAGYPTMARVVCEDGRTSELVTVDGPEIRPPFEVEIVATNEPLEGGDRLAVRVAVTNEGGMMNVGDTTQEIELLVGTDRERVDTTTVTVPFGTSETVVLGYETYPVAETDVFPIRVESPDDAAERTVAVRGIGG</sequence>
<protein>
    <recommendedName>
        <fullName evidence="3">CARDB domain-containing protein</fullName>
    </recommendedName>
</protein>
<dbReference type="RefSeq" id="WP_015321444.1">
    <property type="nucleotide sequence ID" value="NC_019974.1"/>
</dbReference>
<dbReference type="GeneID" id="14403906"/>
<evidence type="ECO:0008006" key="3">
    <source>
        <dbReference type="Google" id="ProtNLM"/>
    </source>
</evidence>
<dbReference type="eggNOG" id="arCOG13346">
    <property type="taxonomic scope" value="Archaea"/>
</dbReference>
<evidence type="ECO:0000313" key="1">
    <source>
        <dbReference type="EMBL" id="AGB38001.1"/>
    </source>
</evidence>
<dbReference type="KEGG" id="nou:Natoc_2222"/>
<name>L0JZ15_9EURY</name>
<dbReference type="STRING" id="694430.Natoc_2222"/>
<gene>
    <name evidence="1" type="ORF">Natoc_2222</name>
</gene>
<dbReference type="HOGENOM" id="CLU_046088_0_0_2"/>
<proteinExistence type="predicted"/>
<dbReference type="AlphaFoldDB" id="L0JZ15"/>